<dbReference type="Gene3D" id="3.90.1150.210">
    <property type="entry name" value="F-actin capping protein, beta subunit"/>
    <property type="match status" value="1"/>
</dbReference>
<dbReference type="CDD" id="cd00201">
    <property type="entry name" value="WW"/>
    <property type="match status" value="1"/>
</dbReference>
<organism evidence="8 9">
    <name type="scientific">Trypanosoma cruzi</name>
    <dbReference type="NCBI Taxonomy" id="5693"/>
    <lineage>
        <taxon>Eukaryota</taxon>
        <taxon>Discoba</taxon>
        <taxon>Euglenozoa</taxon>
        <taxon>Kinetoplastea</taxon>
        <taxon>Metakinetoplastina</taxon>
        <taxon>Trypanosomatida</taxon>
        <taxon>Trypanosomatidae</taxon>
        <taxon>Trypanosoma</taxon>
        <taxon>Schizotrypanum</taxon>
    </lineage>
</organism>
<protein>
    <recommendedName>
        <fullName evidence="7">WW domain-containing protein</fullName>
    </recommendedName>
</protein>
<keyword evidence="6" id="KW-0206">Cytoskeleton</keyword>
<dbReference type="AlphaFoldDB" id="A0A7J6Y5K8"/>
<dbReference type="InterPro" id="IPR036020">
    <property type="entry name" value="WW_dom_sf"/>
</dbReference>
<gene>
    <name evidence="8" type="ORF">ECC02_005121</name>
</gene>
<sequence length="485" mass="54926">MRESTNKAEDVAAAGASLLARYPPRKGRMILDNIVTLCKHRDAEAVLDIIYREVSPVDTPWPVLQCPSAATEWLSATPHYFIAFEYNRMGDGYRCPLCNKYVSGDEFVSFPLGNSGLLRQMESAANRVFVEYAELYYGKESTASVYTWECDPANKERKMGLAVMIKHRAKSSNGNRPGHFSLREKRGVWQSAHVGIVDISSGAYYFQSSFYMDSFVPLGSLPNKPDAVGRFNGSVASRLFSFESREAITTPDLDGLIASIGEQVQLTENSFYGRLFEIYFSKAQFVAEGMRVIPQSTLFLPPQSRWKEQPAASRVTEESSQQADVHVIGQTSDTNAITHSGAVRLDHQFAEGSEEIASPLPKRKKSTVVDDWKEAYDDDGNRYYYNEVTGETAWEKPDVGNLVLDILRNLHLMHSPDKYYRRLKKYFRQYETELNIDTFYSLTNEDQMLELDDGSTMTALEYIVPAYGDRRKIEVYIAQNARKDA</sequence>
<keyword evidence="3" id="KW-0117">Actin capping</keyword>
<evidence type="ECO:0000256" key="4">
    <source>
        <dbReference type="ARBA" id="ARBA00022490"/>
    </source>
</evidence>
<name>A0A7J6Y5K8_TRYCR</name>
<evidence type="ECO:0000313" key="9">
    <source>
        <dbReference type="Proteomes" id="UP000583944"/>
    </source>
</evidence>
<dbReference type="Pfam" id="PF00397">
    <property type="entry name" value="WW"/>
    <property type="match status" value="1"/>
</dbReference>
<dbReference type="InterPro" id="IPR001698">
    <property type="entry name" value="CAPZB"/>
</dbReference>
<feature type="domain" description="WW" evidence="7">
    <location>
        <begin position="366"/>
        <end position="399"/>
    </location>
</feature>
<accession>A0A7J6Y5K8</accession>
<dbReference type="VEuPathDB" id="TriTrypDB:ECC02_005121"/>
<dbReference type="SUPFAM" id="SSF51045">
    <property type="entry name" value="WW domain"/>
    <property type="match status" value="1"/>
</dbReference>
<evidence type="ECO:0000256" key="6">
    <source>
        <dbReference type="ARBA" id="ARBA00023212"/>
    </source>
</evidence>
<dbReference type="Pfam" id="PF01115">
    <property type="entry name" value="F_actin_cap_B"/>
    <property type="match status" value="1"/>
</dbReference>
<dbReference type="InterPro" id="IPR001202">
    <property type="entry name" value="WW_dom"/>
</dbReference>
<evidence type="ECO:0000256" key="3">
    <source>
        <dbReference type="ARBA" id="ARBA00022467"/>
    </source>
</evidence>
<evidence type="ECO:0000313" key="8">
    <source>
        <dbReference type="EMBL" id="KAF5221765.1"/>
    </source>
</evidence>
<dbReference type="GO" id="GO:0008290">
    <property type="term" value="C:F-actin capping protein complex"/>
    <property type="evidence" value="ECO:0007669"/>
    <property type="project" value="InterPro"/>
</dbReference>
<comment type="similarity">
    <text evidence="2">Belongs to the F-actin-capping protein beta subunit family.</text>
</comment>
<evidence type="ECO:0000256" key="1">
    <source>
        <dbReference type="ARBA" id="ARBA00004245"/>
    </source>
</evidence>
<dbReference type="SUPFAM" id="SSF90096">
    <property type="entry name" value="Subunits of heterodimeric actin filament capping protein Capz"/>
    <property type="match status" value="1"/>
</dbReference>
<dbReference type="EMBL" id="JABDHM010000033">
    <property type="protein sequence ID" value="KAF5221765.1"/>
    <property type="molecule type" value="Genomic_DNA"/>
</dbReference>
<evidence type="ECO:0000256" key="5">
    <source>
        <dbReference type="ARBA" id="ARBA00023203"/>
    </source>
</evidence>
<dbReference type="PANTHER" id="PTHR10619">
    <property type="entry name" value="F-ACTIN-CAPPING PROTEIN SUBUNIT BETA"/>
    <property type="match status" value="1"/>
</dbReference>
<dbReference type="InterPro" id="IPR037282">
    <property type="entry name" value="CapZ_alpha/beta"/>
</dbReference>
<reference evidence="8 9" key="1">
    <citation type="journal article" date="2019" name="Genome Biol. Evol.">
        <title>Nanopore Sequencing Significantly Improves Genome Assembly of the Protozoan Parasite Trypanosoma cruzi.</title>
        <authorList>
            <person name="Diaz-Viraque F."/>
            <person name="Pita S."/>
            <person name="Greif G."/>
            <person name="de Souza R.C.M."/>
            <person name="Iraola G."/>
            <person name="Robello C."/>
        </authorList>
    </citation>
    <scope>NUCLEOTIDE SEQUENCE [LARGE SCALE GENOMIC DNA]</scope>
    <source>
        <strain evidence="8 9">Berenice</strain>
    </source>
</reference>
<dbReference type="VEuPathDB" id="TriTrypDB:BCY84_05295"/>
<dbReference type="PROSITE" id="PS50020">
    <property type="entry name" value="WW_DOMAIN_2"/>
    <property type="match status" value="1"/>
</dbReference>
<dbReference type="Gene3D" id="1.20.58.570">
    <property type="match status" value="1"/>
</dbReference>
<evidence type="ECO:0000259" key="7">
    <source>
        <dbReference type="PROSITE" id="PS50020"/>
    </source>
</evidence>
<dbReference type="InterPro" id="IPR043175">
    <property type="entry name" value="CAPZB_N"/>
</dbReference>
<dbReference type="GO" id="GO:0051016">
    <property type="term" value="P:barbed-end actin filament capping"/>
    <property type="evidence" value="ECO:0007669"/>
    <property type="project" value="InterPro"/>
</dbReference>
<evidence type="ECO:0000256" key="2">
    <source>
        <dbReference type="ARBA" id="ARBA00006039"/>
    </source>
</evidence>
<dbReference type="Gene3D" id="2.20.70.10">
    <property type="match status" value="1"/>
</dbReference>
<dbReference type="PANTHER" id="PTHR10619:SF0">
    <property type="entry name" value="F-ACTIN-CAPPING PROTEIN SUBUNIT BETA ISOFORMS 1 AND 2"/>
    <property type="match status" value="1"/>
</dbReference>
<dbReference type="SMART" id="SM00456">
    <property type="entry name" value="WW"/>
    <property type="match status" value="1"/>
</dbReference>
<keyword evidence="5" id="KW-0009">Actin-binding</keyword>
<comment type="caution">
    <text evidence="8">The sequence shown here is derived from an EMBL/GenBank/DDBJ whole genome shotgun (WGS) entry which is preliminary data.</text>
</comment>
<comment type="subcellular location">
    <subcellularLocation>
        <location evidence="1">Cytoplasm</location>
        <location evidence="1">Cytoskeleton</location>
    </subcellularLocation>
</comment>
<dbReference type="InterPro" id="IPR042276">
    <property type="entry name" value="CapZ_alpha/beta_2"/>
</dbReference>
<dbReference type="GO" id="GO:0051015">
    <property type="term" value="F:actin filament binding"/>
    <property type="evidence" value="ECO:0007669"/>
    <property type="project" value="TreeGrafter"/>
</dbReference>
<keyword evidence="4" id="KW-0963">Cytoplasm</keyword>
<dbReference type="Proteomes" id="UP000583944">
    <property type="component" value="Unassembled WGS sequence"/>
</dbReference>
<dbReference type="GO" id="GO:0000902">
    <property type="term" value="P:cell morphogenesis"/>
    <property type="evidence" value="ECO:0007669"/>
    <property type="project" value="TreeGrafter"/>
</dbReference>
<proteinExistence type="inferred from homology"/>